<dbReference type="AlphaFoldDB" id="A0A067JYX7"/>
<reference evidence="2 3" key="1">
    <citation type="journal article" date="2014" name="PLoS ONE">
        <title>Global Analysis of Gene Expression Profiles in Physic Nut (Jatropha curcas L.) Seedlings Exposed to Salt Stress.</title>
        <authorList>
            <person name="Zhang L."/>
            <person name="Zhang C."/>
            <person name="Wu P."/>
            <person name="Chen Y."/>
            <person name="Li M."/>
            <person name="Jiang H."/>
            <person name="Wu G."/>
        </authorList>
    </citation>
    <scope>NUCLEOTIDE SEQUENCE [LARGE SCALE GENOMIC DNA]</scope>
    <source>
        <strain evidence="3">cv. GZQX0401</strain>
        <tissue evidence="2">Young leaves</tissue>
    </source>
</reference>
<keyword evidence="3" id="KW-1185">Reference proteome</keyword>
<accession>A0A067JYX7</accession>
<evidence type="ECO:0000313" key="2">
    <source>
        <dbReference type="EMBL" id="KDP24709.1"/>
    </source>
</evidence>
<sequence length="81" mass="8827">MLERLDHLRSTQEELSYSSDASGGTGGCATRLSSVVLVSFDRKLERDGATQSARGSQAEPLSFLRMNARERDRAAVVTAPR</sequence>
<name>A0A067JYX7_JATCU</name>
<dbReference type="Proteomes" id="UP000027138">
    <property type="component" value="Unassembled WGS sequence"/>
</dbReference>
<feature type="region of interest" description="Disordered" evidence="1">
    <location>
        <begin position="1"/>
        <end position="28"/>
    </location>
</feature>
<evidence type="ECO:0000256" key="1">
    <source>
        <dbReference type="SAM" id="MobiDB-lite"/>
    </source>
</evidence>
<evidence type="ECO:0000313" key="3">
    <source>
        <dbReference type="Proteomes" id="UP000027138"/>
    </source>
</evidence>
<dbReference type="EMBL" id="KK915084">
    <property type="protein sequence ID" value="KDP24709.1"/>
    <property type="molecule type" value="Genomic_DNA"/>
</dbReference>
<protein>
    <submittedName>
        <fullName evidence="2">Uncharacterized protein</fullName>
    </submittedName>
</protein>
<feature type="compositionally biased region" description="Basic and acidic residues" evidence="1">
    <location>
        <begin position="1"/>
        <end position="12"/>
    </location>
</feature>
<proteinExistence type="predicted"/>
<gene>
    <name evidence="2" type="ORF">JCGZ_25700</name>
</gene>
<organism evidence="2 3">
    <name type="scientific">Jatropha curcas</name>
    <name type="common">Barbados nut</name>
    <dbReference type="NCBI Taxonomy" id="180498"/>
    <lineage>
        <taxon>Eukaryota</taxon>
        <taxon>Viridiplantae</taxon>
        <taxon>Streptophyta</taxon>
        <taxon>Embryophyta</taxon>
        <taxon>Tracheophyta</taxon>
        <taxon>Spermatophyta</taxon>
        <taxon>Magnoliopsida</taxon>
        <taxon>eudicotyledons</taxon>
        <taxon>Gunneridae</taxon>
        <taxon>Pentapetalae</taxon>
        <taxon>rosids</taxon>
        <taxon>fabids</taxon>
        <taxon>Malpighiales</taxon>
        <taxon>Euphorbiaceae</taxon>
        <taxon>Crotonoideae</taxon>
        <taxon>Jatropheae</taxon>
        <taxon>Jatropha</taxon>
    </lineage>
</organism>
<feature type="compositionally biased region" description="Polar residues" evidence="1">
    <location>
        <begin position="13"/>
        <end position="22"/>
    </location>
</feature>